<dbReference type="InParanoid" id="B0DY76"/>
<gene>
    <name evidence="3" type="ORF">LACBIDRAFT_313386</name>
</gene>
<evidence type="ECO:0000259" key="2">
    <source>
        <dbReference type="PROSITE" id="PS51471"/>
    </source>
</evidence>
<evidence type="ECO:0000256" key="1">
    <source>
        <dbReference type="RuleBase" id="RU003682"/>
    </source>
</evidence>
<dbReference type="PROSITE" id="PS51471">
    <property type="entry name" value="FE2OG_OXY"/>
    <property type="match status" value="1"/>
</dbReference>
<dbReference type="PANTHER" id="PTHR33099:SF14">
    <property type="entry name" value="PROLYL 4-HYDROXYLASE ALPHA SUBUNIT FE(2+) 2OG DIOXYGENASE DOMAIN-CONTAINING PROTEIN"/>
    <property type="match status" value="1"/>
</dbReference>
<keyword evidence="1" id="KW-0479">Metal-binding</keyword>
<dbReference type="RefSeq" id="XP_001888865.1">
    <property type="nucleotide sequence ID" value="XM_001888830.1"/>
</dbReference>
<dbReference type="Pfam" id="PF13640">
    <property type="entry name" value="2OG-FeII_Oxy_3"/>
    <property type="match status" value="1"/>
</dbReference>
<protein>
    <submittedName>
        <fullName evidence="3">Predicted protein</fullName>
    </submittedName>
</protein>
<dbReference type="PANTHER" id="PTHR33099">
    <property type="entry name" value="FE2OG DIOXYGENASE DOMAIN-CONTAINING PROTEIN"/>
    <property type="match status" value="1"/>
</dbReference>
<name>B0DY76_LACBS</name>
<dbReference type="GO" id="GO:0016491">
    <property type="term" value="F:oxidoreductase activity"/>
    <property type="evidence" value="ECO:0007669"/>
    <property type="project" value="UniProtKB-KW"/>
</dbReference>
<dbReference type="InterPro" id="IPR005123">
    <property type="entry name" value="Oxoglu/Fe-dep_dioxygenase_dom"/>
</dbReference>
<proteinExistence type="inferred from homology"/>
<keyword evidence="4" id="KW-1185">Reference proteome</keyword>
<comment type="similarity">
    <text evidence="1">Belongs to the iron/ascorbate-dependent oxidoreductase family.</text>
</comment>
<accession>B0DY76</accession>
<evidence type="ECO:0000313" key="3">
    <source>
        <dbReference type="EMBL" id="EDR00473.1"/>
    </source>
</evidence>
<organism evidence="4">
    <name type="scientific">Laccaria bicolor (strain S238N-H82 / ATCC MYA-4686)</name>
    <name type="common">Bicoloured deceiver</name>
    <name type="synonym">Laccaria laccata var. bicolor</name>
    <dbReference type="NCBI Taxonomy" id="486041"/>
    <lineage>
        <taxon>Eukaryota</taxon>
        <taxon>Fungi</taxon>
        <taxon>Dikarya</taxon>
        <taxon>Basidiomycota</taxon>
        <taxon>Agaricomycotina</taxon>
        <taxon>Agaricomycetes</taxon>
        <taxon>Agaricomycetidae</taxon>
        <taxon>Agaricales</taxon>
        <taxon>Agaricineae</taxon>
        <taxon>Hydnangiaceae</taxon>
        <taxon>Laccaria</taxon>
    </lineage>
</organism>
<dbReference type="OrthoDB" id="27483at2759"/>
<dbReference type="KEGG" id="lbc:LACBIDRAFT_313386"/>
<reference evidence="3 4" key="1">
    <citation type="journal article" date="2008" name="Nature">
        <title>The genome of Laccaria bicolor provides insights into mycorrhizal symbiosis.</title>
        <authorList>
            <person name="Martin F."/>
            <person name="Aerts A."/>
            <person name="Ahren D."/>
            <person name="Brun A."/>
            <person name="Danchin E.G.J."/>
            <person name="Duchaussoy F."/>
            <person name="Gibon J."/>
            <person name="Kohler A."/>
            <person name="Lindquist E."/>
            <person name="Pereda V."/>
            <person name="Salamov A."/>
            <person name="Shapiro H.J."/>
            <person name="Wuyts J."/>
            <person name="Blaudez D."/>
            <person name="Buee M."/>
            <person name="Brokstein P."/>
            <person name="Canbaeck B."/>
            <person name="Cohen D."/>
            <person name="Courty P.E."/>
            <person name="Coutinho P.M."/>
            <person name="Delaruelle C."/>
            <person name="Detter J.C."/>
            <person name="Deveau A."/>
            <person name="DiFazio S."/>
            <person name="Duplessis S."/>
            <person name="Fraissinet-Tachet L."/>
            <person name="Lucic E."/>
            <person name="Frey-Klett P."/>
            <person name="Fourrey C."/>
            <person name="Feussner I."/>
            <person name="Gay G."/>
            <person name="Grimwood J."/>
            <person name="Hoegger P.J."/>
            <person name="Jain P."/>
            <person name="Kilaru S."/>
            <person name="Labbe J."/>
            <person name="Lin Y.C."/>
            <person name="Legue V."/>
            <person name="Le Tacon F."/>
            <person name="Marmeisse R."/>
            <person name="Melayah D."/>
            <person name="Montanini B."/>
            <person name="Muratet M."/>
            <person name="Nehls U."/>
            <person name="Niculita-Hirzel H."/>
            <person name="Oudot-Le Secq M.P."/>
            <person name="Peter M."/>
            <person name="Quesneville H."/>
            <person name="Rajashekar B."/>
            <person name="Reich M."/>
            <person name="Rouhier N."/>
            <person name="Schmutz J."/>
            <person name="Yin T."/>
            <person name="Chalot M."/>
            <person name="Henrissat B."/>
            <person name="Kuees U."/>
            <person name="Lucas S."/>
            <person name="Van de Peer Y."/>
            <person name="Podila G.K."/>
            <person name="Polle A."/>
            <person name="Pukkila P.J."/>
            <person name="Richardson P.M."/>
            <person name="Rouze P."/>
            <person name="Sanders I.R."/>
            <person name="Stajich J.E."/>
            <person name="Tunlid A."/>
            <person name="Tuskan G."/>
            <person name="Grigoriev I.V."/>
        </authorList>
    </citation>
    <scope>NUCLEOTIDE SEQUENCE [LARGE SCALE GENOMIC DNA]</scope>
    <source>
        <strain evidence="4">S238N-H82 / ATCC MYA-4686</strain>
    </source>
</reference>
<dbReference type="Gene3D" id="2.60.120.620">
    <property type="entry name" value="q2cbj1_9rhob like domain"/>
    <property type="match status" value="1"/>
</dbReference>
<dbReference type="AlphaFoldDB" id="B0DY76"/>
<dbReference type="Proteomes" id="UP000001194">
    <property type="component" value="Unassembled WGS sequence"/>
</dbReference>
<keyword evidence="1" id="KW-0560">Oxidoreductase</keyword>
<dbReference type="HOGENOM" id="CLU_019613_2_1_1"/>
<dbReference type="EMBL" id="DS547149">
    <property type="protein sequence ID" value="EDR00473.1"/>
    <property type="molecule type" value="Genomic_DNA"/>
</dbReference>
<keyword evidence="1" id="KW-0408">Iron</keyword>
<dbReference type="GO" id="GO:0046872">
    <property type="term" value="F:metal ion binding"/>
    <property type="evidence" value="ECO:0007669"/>
    <property type="project" value="UniProtKB-KW"/>
</dbReference>
<feature type="domain" description="Fe2OG dioxygenase" evidence="2">
    <location>
        <begin position="122"/>
        <end position="221"/>
    </location>
</feature>
<dbReference type="GeneID" id="6084507"/>
<dbReference type="InterPro" id="IPR044862">
    <property type="entry name" value="Pro_4_hyd_alph_FE2OG_OXY"/>
</dbReference>
<evidence type="ECO:0000313" key="4">
    <source>
        <dbReference type="Proteomes" id="UP000001194"/>
    </source>
</evidence>
<sequence length="380" mass="42930">MSTLDHDLAAVRNAISKKQPFVTGTHPLTDNAGLFFFRTGRGTGAHCIDFANADDASLQVLLEACQPAPFGVDNKDVLDETYRKAWKMDNANFATRLDVVNTGILESIRSMLMQGNENKKIRLEMYKLNIYGPGSFFKAHKDTPRGENMFGSLVVIFPTRHEGGALQLRHKGQEWTFDSASLTSTQTVPSVAYVAFYGDVEHEVSMVTSGYRVTLTYNLYFDNDNRSPSHQVHSWMKEDELLLRTSLSALLNHRNLLPSGGYLGFGLESIYPVARGSIRGLINSLKGNDALLKLVLSQLNLNPQIKIIYEDNQDDYPPDHSFRDKPLPPLKRPHIMLDDEDQIPNWDTEDPFRVLLPKEGHGIVIFFFFCFLEIYVQQVV</sequence>